<keyword evidence="9" id="KW-0256">Endoplasmic reticulum</keyword>
<dbReference type="CDD" id="cd08391">
    <property type="entry name" value="C2A_C2C_Synaptotagmin_like"/>
    <property type="match status" value="1"/>
</dbReference>
<keyword evidence="6" id="KW-0812">Transmembrane</keyword>
<dbReference type="PANTHER" id="PTHR45761">
    <property type="entry name" value="EXTENDED SYNAPTOTAGMIN-LIKE PROTEIN 2, ISOFORM C"/>
    <property type="match status" value="1"/>
</dbReference>
<dbReference type="GO" id="GO:0035091">
    <property type="term" value="F:phosphatidylinositol binding"/>
    <property type="evidence" value="ECO:0007669"/>
    <property type="project" value="TreeGrafter"/>
</dbReference>
<accession>A0A151NCR5</accession>
<evidence type="ECO:0000256" key="11">
    <source>
        <dbReference type="ARBA" id="ARBA00022989"/>
    </source>
</evidence>
<dbReference type="Proteomes" id="UP000050525">
    <property type="component" value="Unassembled WGS sequence"/>
</dbReference>
<evidence type="ECO:0000256" key="13">
    <source>
        <dbReference type="ARBA" id="ARBA00023121"/>
    </source>
</evidence>
<dbReference type="STRING" id="8496.A0A151NCR5"/>
<dbReference type="EMBL" id="AKHW03003382">
    <property type="protein sequence ID" value="KYO34597.1"/>
    <property type="molecule type" value="Genomic_DNA"/>
</dbReference>
<dbReference type="InterPro" id="IPR051634">
    <property type="entry name" value="Extended_Synaptotagmin"/>
</dbReference>
<dbReference type="FunFam" id="2.60.40.150:FF:000025">
    <property type="entry name" value="Extended synaptotagmin 2"/>
    <property type="match status" value="1"/>
</dbReference>
<dbReference type="GO" id="GO:0005789">
    <property type="term" value="C:endoplasmic reticulum membrane"/>
    <property type="evidence" value="ECO:0007669"/>
    <property type="project" value="UniProtKB-SubCell"/>
</dbReference>
<evidence type="ECO:0000256" key="3">
    <source>
        <dbReference type="ARBA" id="ARBA00005867"/>
    </source>
</evidence>
<comment type="caution">
    <text evidence="17">The sequence shown here is derived from an EMBL/GenBank/DDBJ whole genome shotgun (WGS) entry which is preliminary data.</text>
</comment>
<feature type="region of interest" description="Disordered" evidence="15">
    <location>
        <begin position="277"/>
        <end position="321"/>
    </location>
</feature>
<dbReference type="CDD" id="cd04030">
    <property type="entry name" value="C2C_KIAA1228"/>
    <property type="match status" value="1"/>
</dbReference>
<dbReference type="InterPro" id="IPR000008">
    <property type="entry name" value="C2_dom"/>
</dbReference>
<dbReference type="Gene3D" id="2.60.40.150">
    <property type="entry name" value="C2 domain"/>
    <property type="match status" value="3"/>
</dbReference>
<evidence type="ECO:0000256" key="6">
    <source>
        <dbReference type="ARBA" id="ARBA00022692"/>
    </source>
</evidence>
<dbReference type="GO" id="GO:0006869">
    <property type="term" value="P:lipid transport"/>
    <property type="evidence" value="ECO:0007669"/>
    <property type="project" value="UniProtKB-KW"/>
</dbReference>
<evidence type="ECO:0000256" key="10">
    <source>
        <dbReference type="ARBA" id="ARBA00022837"/>
    </source>
</evidence>
<sequence>MGSSAAAGGRGWASIDPPLPGQSVVRIHLLEAEDLVAKDNFMGGLVRGKSDPYARVRLAGRAFRSRVIREQLNPRWNEVYEVIVNEVPGQDVEFDLFDKDIDKDDFLGRCKVPLSQLLRTRFMDEWLPLEDTRSGRLHMRLECLPPTPSAASLEQVLRVNNLLQTPQSEELSSALLSVFLDRAADLPVGKGSKPPSAYIKLSVRDVSYKTKRPHAETLELQVRDQGGAALGALSLPLPRVLAAEALTLDEWFPLGDTARILLRAQLGVLVSQHSGVESLSGSEVPEPEPELRLGEDGGSGPPGPELRQRVPHSDSSSEPAGAMMGQLQLTVWYHADERKLVAMVHSCRKLRSSSRDLPDPYVSLLLLPDKSRGTKRKTSVQRRTLNPEFNERVEWELPQEEVVRRTLEACVKAGGSFMSREKETLGKVQLDLAQMDLAQGKAQWYDLKDDWSS</sequence>
<dbReference type="GO" id="GO:0005886">
    <property type="term" value="C:plasma membrane"/>
    <property type="evidence" value="ECO:0007669"/>
    <property type="project" value="UniProtKB-SubCell"/>
</dbReference>
<dbReference type="GO" id="GO:0061817">
    <property type="term" value="P:endoplasmic reticulum-plasma membrane tethering"/>
    <property type="evidence" value="ECO:0007669"/>
    <property type="project" value="InterPro"/>
</dbReference>
<evidence type="ECO:0000259" key="16">
    <source>
        <dbReference type="PROSITE" id="PS50004"/>
    </source>
</evidence>
<keyword evidence="12" id="KW-0445">Lipid transport</keyword>
<dbReference type="PROSITE" id="PS50004">
    <property type="entry name" value="C2"/>
    <property type="match status" value="2"/>
</dbReference>
<keyword evidence="18" id="KW-1185">Reference proteome</keyword>
<gene>
    <name evidence="17" type="ORF">Y1Q_0020951</name>
</gene>
<feature type="domain" description="C2" evidence="16">
    <location>
        <begin position="6"/>
        <end position="127"/>
    </location>
</feature>
<proteinExistence type="inferred from homology"/>
<evidence type="ECO:0000256" key="9">
    <source>
        <dbReference type="ARBA" id="ARBA00022824"/>
    </source>
</evidence>
<evidence type="ECO:0000256" key="7">
    <source>
        <dbReference type="ARBA" id="ARBA00022723"/>
    </source>
</evidence>
<evidence type="ECO:0000256" key="8">
    <source>
        <dbReference type="ARBA" id="ARBA00022737"/>
    </source>
</evidence>
<keyword evidence="13" id="KW-0446">Lipid-binding</keyword>
<keyword evidence="4" id="KW-0813">Transport</keyword>
<keyword evidence="8" id="KW-0677">Repeat</keyword>
<dbReference type="SMART" id="SM00239">
    <property type="entry name" value="C2"/>
    <property type="match status" value="2"/>
</dbReference>
<keyword evidence="5" id="KW-1003">Cell membrane</keyword>
<name>A0A151NCR5_ALLMI</name>
<dbReference type="InterPro" id="IPR037752">
    <property type="entry name" value="C2C_KIAA1228"/>
</dbReference>
<feature type="domain" description="C2" evidence="16">
    <location>
        <begin position="323"/>
        <end position="445"/>
    </location>
</feature>
<evidence type="ECO:0000256" key="14">
    <source>
        <dbReference type="ARBA" id="ARBA00023136"/>
    </source>
</evidence>
<evidence type="ECO:0000256" key="5">
    <source>
        <dbReference type="ARBA" id="ARBA00022475"/>
    </source>
</evidence>
<evidence type="ECO:0000256" key="2">
    <source>
        <dbReference type="ARBA" id="ARBA00004477"/>
    </source>
</evidence>
<protein>
    <recommendedName>
        <fullName evidence="16">C2 domain-containing protein</fullName>
    </recommendedName>
</protein>
<keyword evidence="11" id="KW-1133">Transmembrane helix</keyword>
<evidence type="ECO:0000256" key="12">
    <source>
        <dbReference type="ARBA" id="ARBA00023055"/>
    </source>
</evidence>
<dbReference type="FunFam" id="2.60.40.150:FF:000124">
    <property type="entry name" value="extended synaptotagmin-1 isoform X1"/>
    <property type="match status" value="1"/>
</dbReference>
<comment type="similarity">
    <text evidence="3">Belongs to the extended synaptotagmin family.</text>
</comment>
<dbReference type="Pfam" id="PF00168">
    <property type="entry name" value="C2"/>
    <property type="match status" value="2"/>
</dbReference>
<evidence type="ECO:0000313" key="18">
    <source>
        <dbReference type="Proteomes" id="UP000050525"/>
    </source>
</evidence>
<dbReference type="PANTHER" id="PTHR45761:SF3">
    <property type="entry name" value="EXTENDED SYNAPTOTAGMIN-1"/>
    <property type="match status" value="1"/>
</dbReference>
<reference evidence="17 18" key="1">
    <citation type="journal article" date="2012" name="Genome Biol.">
        <title>Sequencing three crocodilian genomes to illuminate the evolution of archosaurs and amniotes.</title>
        <authorList>
            <person name="St John J.A."/>
            <person name="Braun E.L."/>
            <person name="Isberg S.R."/>
            <person name="Miles L.G."/>
            <person name="Chong A.Y."/>
            <person name="Gongora J."/>
            <person name="Dalzell P."/>
            <person name="Moran C."/>
            <person name="Bed'hom B."/>
            <person name="Abzhanov A."/>
            <person name="Burgess S.C."/>
            <person name="Cooksey A.M."/>
            <person name="Castoe T.A."/>
            <person name="Crawford N.G."/>
            <person name="Densmore L.D."/>
            <person name="Drew J.C."/>
            <person name="Edwards S.V."/>
            <person name="Faircloth B.C."/>
            <person name="Fujita M.K."/>
            <person name="Greenwold M.J."/>
            <person name="Hoffmann F.G."/>
            <person name="Howard J.M."/>
            <person name="Iguchi T."/>
            <person name="Janes D.E."/>
            <person name="Khan S.Y."/>
            <person name="Kohno S."/>
            <person name="de Koning A.J."/>
            <person name="Lance S.L."/>
            <person name="McCarthy F.M."/>
            <person name="McCormack J.E."/>
            <person name="Merchant M.E."/>
            <person name="Peterson D.G."/>
            <person name="Pollock D.D."/>
            <person name="Pourmand N."/>
            <person name="Raney B.J."/>
            <person name="Roessler K.A."/>
            <person name="Sanford J.R."/>
            <person name="Sawyer R.H."/>
            <person name="Schmidt C.J."/>
            <person name="Triplett E.W."/>
            <person name="Tuberville T.D."/>
            <person name="Venegas-Anaya M."/>
            <person name="Howard J.T."/>
            <person name="Jarvis E.D."/>
            <person name="Guillette L.J.Jr."/>
            <person name="Glenn T.C."/>
            <person name="Green R.E."/>
            <person name="Ray D.A."/>
        </authorList>
    </citation>
    <scope>NUCLEOTIDE SEQUENCE [LARGE SCALE GENOMIC DNA]</scope>
    <source>
        <strain evidence="17">KSC_2009_1</strain>
    </source>
</reference>
<evidence type="ECO:0000256" key="1">
    <source>
        <dbReference type="ARBA" id="ARBA00004202"/>
    </source>
</evidence>
<dbReference type="GO" id="GO:0031210">
    <property type="term" value="F:phosphatidylcholine binding"/>
    <property type="evidence" value="ECO:0007669"/>
    <property type="project" value="TreeGrafter"/>
</dbReference>
<dbReference type="GO" id="GO:0005544">
    <property type="term" value="F:calcium-dependent phospholipid binding"/>
    <property type="evidence" value="ECO:0007669"/>
    <property type="project" value="TreeGrafter"/>
</dbReference>
<keyword evidence="14" id="KW-0472">Membrane</keyword>
<dbReference type="AlphaFoldDB" id="A0A151NCR5"/>
<comment type="subcellular location">
    <subcellularLocation>
        <location evidence="1">Cell membrane</location>
        <topology evidence="1">Peripheral membrane protein</topology>
    </subcellularLocation>
    <subcellularLocation>
        <location evidence="2">Endoplasmic reticulum membrane</location>
        <topology evidence="2">Multi-pass membrane protein</topology>
    </subcellularLocation>
</comment>
<dbReference type="InterPro" id="IPR035892">
    <property type="entry name" value="C2_domain_sf"/>
</dbReference>
<dbReference type="GO" id="GO:0008429">
    <property type="term" value="F:phosphatidylethanolamine binding"/>
    <property type="evidence" value="ECO:0007669"/>
    <property type="project" value="TreeGrafter"/>
</dbReference>
<organism evidence="17 18">
    <name type="scientific">Alligator mississippiensis</name>
    <name type="common">American alligator</name>
    <dbReference type="NCBI Taxonomy" id="8496"/>
    <lineage>
        <taxon>Eukaryota</taxon>
        <taxon>Metazoa</taxon>
        <taxon>Chordata</taxon>
        <taxon>Craniata</taxon>
        <taxon>Vertebrata</taxon>
        <taxon>Euteleostomi</taxon>
        <taxon>Archelosauria</taxon>
        <taxon>Archosauria</taxon>
        <taxon>Crocodylia</taxon>
        <taxon>Alligatoridae</taxon>
        <taxon>Alligatorinae</taxon>
        <taxon>Alligator</taxon>
    </lineage>
</organism>
<dbReference type="GO" id="GO:0005509">
    <property type="term" value="F:calcium ion binding"/>
    <property type="evidence" value="ECO:0007669"/>
    <property type="project" value="TreeGrafter"/>
</dbReference>
<dbReference type="InterPro" id="IPR037733">
    <property type="entry name" value="Ext_Synaptotagmin_C2A"/>
</dbReference>
<keyword evidence="7" id="KW-0479">Metal-binding</keyword>
<dbReference type="SUPFAM" id="SSF49562">
    <property type="entry name" value="C2 domain (Calcium/lipid-binding domain, CaLB)"/>
    <property type="match status" value="3"/>
</dbReference>
<keyword evidence="10" id="KW-0106">Calcium</keyword>
<evidence type="ECO:0000256" key="15">
    <source>
        <dbReference type="SAM" id="MobiDB-lite"/>
    </source>
</evidence>
<evidence type="ECO:0000256" key="4">
    <source>
        <dbReference type="ARBA" id="ARBA00022448"/>
    </source>
</evidence>
<evidence type="ECO:0000313" key="17">
    <source>
        <dbReference type="EMBL" id="KYO34597.1"/>
    </source>
</evidence>